<proteinExistence type="predicted"/>
<organism evidence="2 3">
    <name type="scientific">Nonomuraea recticatena</name>
    <dbReference type="NCBI Taxonomy" id="46178"/>
    <lineage>
        <taxon>Bacteria</taxon>
        <taxon>Bacillati</taxon>
        <taxon>Actinomycetota</taxon>
        <taxon>Actinomycetes</taxon>
        <taxon>Streptosporangiales</taxon>
        <taxon>Streptosporangiaceae</taxon>
        <taxon>Nonomuraea</taxon>
    </lineage>
</organism>
<comment type="caution">
    <text evidence="2">The sequence shown here is derived from an EMBL/GenBank/DDBJ whole genome shotgun (WGS) entry which is preliminary data.</text>
</comment>
<feature type="region of interest" description="Disordered" evidence="1">
    <location>
        <begin position="67"/>
        <end position="122"/>
    </location>
</feature>
<reference evidence="3" key="1">
    <citation type="journal article" date="2019" name="Int. J. Syst. Evol. Microbiol.">
        <title>The Global Catalogue of Microorganisms (GCM) 10K type strain sequencing project: providing services to taxonomists for standard genome sequencing and annotation.</title>
        <authorList>
            <consortium name="The Broad Institute Genomics Platform"/>
            <consortium name="The Broad Institute Genome Sequencing Center for Infectious Disease"/>
            <person name="Wu L."/>
            <person name="Ma J."/>
        </authorList>
    </citation>
    <scope>NUCLEOTIDE SEQUENCE [LARGE SCALE GENOMIC DNA]</scope>
    <source>
        <strain evidence="3">JCM 6835</strain>
    </source>
</reference>
<accession>A0ABP6FJM9</accession>
<name>A0ABP6FJM9_9ACTN</name>
<keyword evidence="3" id="KW-1185">Reference proteome</keyword>
<evidence type="ECO:0000313" key="2">
    <source>
        <dbReference type="EMBL" id="GAA2692131.1"/>
    </source>
</evidence>
<evidence type="ECO:0000256" key="1">
    <source>
        <dbReference type="SAM" id="MobiDB-lite"/>
    </source>
</evidence>
<sequence>MWRLTEKPFVTFPDDLTHFEDYEENGLVYEALDRKCVKCWLPFDVVVWEPCAADAGDTRHLVGGVPTERAARSHPEPGTTAREVALRQAREKAARELREQRKKRKSLEPVALMQASRLDGLR</sequence>
<evidence type="ECO:0000313" key="3">
    <source>
        <dbReference type="Proteomes" id="UP001501666"/>
    </source>
</evidence>
<protein>
    <submittedName>
        <fullName evidence="2">Uncharacterized protein</fullName>
    </submittedName>
</protein>
<dbReference type="RefSeq" id="WP_346154551.1">
    <property type="nucleotide sequence ID" value="NZ_BAAATE010000034.1"/>
</dbReference>
<dbReference type="EMBL" id="BAAATE010000034">
    <property type="protein sequence ID" value="GAA2692131.1"/>
    <property type="molecule type" value="Genomic_DNA"/>
</dbReference>
<gene>
    <name evidence="2" type="ORF">GCM10010412_082870</name>
</gene>
<feature type="compositionally biased region" description="Basic and acidic residues" evidence="1">
    <location>
        <begin position="84"/>
        <end position="99"/>
    </location>
</feature>
<dbReference type="Proteomes" id="UP001501666">
    <property type="component" value="Unassembled WGS sequence"/>
</dbReference>